<dbReference type="InterPro" id="IPR020845">
    <property type="entry name" value="AMP-binding_CS"/>
</dbReference>
<dbReference type="GO" id="GO:0043041">
    <property type="term" value="P:amino acid activation for nonribosomal peptide biosynthetic process"/>
    <property type="evidence" value="ECO:0007669"/>
    <property type="project" value="TreeGrafter"/>
</dbReference>
<dbReference type="CDD" id="cd05918">
    <property type="entry name" value="A_NRPS_SidN3_like"/>
    <property type="match status" value="1"/>
</dbReference>
<dbReference type="GO" id="GO:0005737">
    <property type="term" value="C:cytoplasm"/>
    <property type="evidence" value="ECO:0007669"/>
    <property type="project" value="TreeGrafter"/>
</dbReference>
<dbReference type="InterPro" id="IPR000873">
    <property type="entry name" value="AMP-dep_synth/lig_dom"/>
</dbReference>
<evidence type="ECO:0000313" key="2">
    <source>
        <dbReference type="EMBL" id="KAF2752946.1"/>
    </source>
</evidence>
<dbReference type="SUPFAM" id="SSF56801">
    <property type="entry name" value="Acetyl-CoA synthetase-like"/>
    <property type="match status" value="1"/>
</dbReference>
<evidence type="ECO:0000259" key="1">
    <source>
        <dbReference type="Pfam" id="PF00501"/>
    </source>
</evidence>
<dbReference type="PANTHER" id="PTHR45527">
    <property type="entry name" value="NONRIBOSOMAL PEPTIDE SYNTHETASE"/>
    <property type="match status" value="1"/>
</dbReference>
<dbReference type="AlphaFoldDB" id="A0A6A6VT36"/>
<dbReference type="EMBL" id="ML996589">
    <property type="protein sequence ID" value="KAF2752946.1"/>
    <property type="molecule type" value="Genomic_DNA"/>
</dbReference>
<keyword evidence="3" id="KW-1185">Reference proteome</keyword>
<gene>
    <name evidence="2" type="ORF">EJ05DRAFT_480793</name>
</gene>
<dbReference type="PANTHER" id="PTHR45527:SF1">
    <property type="entry name" value="FATTY ACID SYNTHASE"/>
    <property type="match status" value="1"/>
</dbReference>
<evidence type="ECO:0000313" key="3">
    <source>
        <dbReference type="Proteomes" id="UP000799437"/>
    </source>
</evidence>
<dbReference type="GeneID" id="54485993"/>
<proteinExistence type="predicted"/>
<organism evidence="2 3">
    <name type="scientific">Pseudovirgaria hyperparasitica</name>
    <dbReference type="NCBI Taxonomy" id="470096"/>
    <lineage>
        <taxon>Eukaryota</taxon>
        <taxon>Fungi</taxon>
        <taxon>Dikarya</taxon>
        <taxon>Ascomycota</taxon>
        <taxon>Pezizomycotina</taxon>
        <taxon>Dothideomycetes</taxon>
        <taxon>Dothideomycetes incertae sedis</taxon>
        <taxon>Acrospermales</taxon>
        <taxon>Acrospermaceae</taxon>
        <taxon>Pseudovirgaria</taxon>
    </lineage>
</organism>
<dbReference type="Pfam" id="PF00501">
    <property type="entry name" value="AMP-binding"/>
    <property type="match status" value="1"/>
</dbReference>
<dbReference type="Gene3D" id="3.40.50.980">
    <property type="match status" value="2"/>
</dbReference>
<feature type="domain" description="AMP-dependent synthetase/ligase" evidence="1">
    <location>
        <begin position="57"/>
        <end position="396"/>
    </location>
</feature>
<name>A0A6A6VT36_9PEZI</name>
<dbReference type="Gene3D" id="2.30.38.10">
    <property type="entry name" value="Luciferase, Domain 3"/>
    <property type="match status" value="1"/>
</dbReference>
<protein>
    <submittedName>
        <fullName evidence="2">Acetyl-CoA synthetase-like protein</fullName>
    </submittedName>
</protein>
<reference evidence="2" key="1">
    <citation type="journal article" date="2020" name="Stud. Mycol.">
        <title>101 Dothideomycetes genomes: a test case for predicting lifestyles and emergence of pathogens.</title>
        <authorList>
            <person name="Haridas S."/>
            <person name="Albert R."/>
            <person name="Binder M."/>
            <person name="Bloem J."/>
            <person name="Labutti K."/>
            <person name="Salamov A."/>
            <person name="Andreopoulos B."/>
            <person name="Baker S."/>
            <person name="Barry K."/>
            <person name="Bills G."/>
            <person name="Bluhm B."/>
            <person name="Cannon C."/>
            <person name="Castanera R."/>
            <person name="Culley D."/>
            <person name="Daum C."/>
            <person name="Ezra D."/>
            <person name="Gonzalez J."/>
            <person name="Henrissat B."/>
            <person name="Kuo A."/>
            <person name="Liang C."/>
            <person name="Lipzen A."/>
            <person name="Lutzoni F."/>
            <person name="Magnuson J."/>
            <person name="Mondo S."/>
            <person name="Nolan M."/>
            <person name="Ohm R."/>
            <person name="Pangilinan J."/>
            <person name="Park H.-J."/>
            <person name="Ramirez L."/>
            <person name="Alfaro M."/>
            <person name="Sun H."/>
            <person name="Tritt A."/>
            <person name="Yoshinaga Y."/>
            <person name="Zwiers L.-H."/>
            <person name="Turgeon B."/>
            <person name="Goodwin S."/>
            <person name="Spatafora J."/>
            <person name="Crous P."/>
            <person name="Grigoriev I."/>
        </authorList>
    </citation>
    <scope>NUCLEOTIDE SEQUENCE</scope>
    <source>
        <strain evidence="2">CBS 121739</strain>
    </source>
</reference>
<dbReference type="GO" id="GO:0031177">
    <property type="term" value="F:phosphopantetheine binding"/>
    <property type="evidence" value="ECO:0007669"/>
    <property type="project" value="TreeGrafter"/>
</dbReference>
<accession>A0A6A6VT36</accession>
<sequence length="411" mass="45146">MADQFKHILRQLCDSSNSTKRIAEIEVISKMELDIIWTWNAKVPTTIEALVHDLIADTCRKQRHATAIHAWDGMWTYTEVHDMSTRLAHHLVHLGVGCETVVPLCFEKSKWTPIAILAVMKAGGTCVTLDPALPQDRLYKIVQQIEPSIILSSFTNRHLSSRLYEEKAVIVVNDTLRPLFDKQTLQLLLEVQPSQTLYIVFTSGSTGTPKGVRISHSNFSSALRYQNGAHNLGPGARIYDFASYAFDVSWSNVLGALECGACLCIPTDAERRDDLAGSLRRFRVTHVKLTSSTASLLPQKTIQSLDTLILGGERLSEEQAKVWASLVTLKNSYGPCECTPTATVADIRPGGDMTTIRIGLGVNTWIVDSASGQSLVPIRSIGELVLEGPLVGSGYLNSPTSIFSAFIEDPP</sequence>
<dbReference type="Proteomes" id="UP000799437">
    <property type="component" value="Unassembled WGS sequence"/>
</dbReference>
<dbReference type="RefSeq" id="XP_033595397.1">
    <property type="nucleotide sequence ID" value="XM_033744939.1"/>
</dbReference>
<dbReference type="OrthoDB" id="416786at2759"/>
<dbReference type="GO" id="GO:0044550">
    <property type="term" value="P:secondary metabolite biosynthetic process"/>
    <property type="evidence" value="ECO:0007669"/>
    <property type="project" value="TreeGrafter"/>
</dbReference>
<dbReference type="PROSITE" id="PS00455">
    <property type="entry name" value="AMP_BINDING"/>
    <property type="match status" value="1"/>
</dbReference>